<gene>
    <name evidence="14" type="ORF">AD928_05940</name>
</gene>
<dbReference type="SMART" id="SM00892">
    <property type="entry name" value="Endonuclease_NS"/>
    <property type="match status" value="1"/>
</dbReference>
<feature type="domain" description="DNA/RNA non-specific endonuclease/pyrophosphatase/phosphodiesterase" evidence="13">
    <location>
        <begin position="53"/>
        <end position="244"/>
    </location>
</feature>
<dbReference type="EC" id="3.1.30.-" evidence="10"/>
<evidence type="ECO:0000313" key="15">
    <source>
        <dbReference type="Proteomes" id="UP000075473"/>
    </source>
</evidence>
<feature type="signal peptide" evidence="11">
    <location>
        <begin position="1"/>
        <end position="25"/>
    </location>
</feature>
<comment type="cofactor">
    <cofactor evidence="1 10">
        <name>Mg(2+)</name>
        <dbReference type="ChEBI" id="CHEBI:18420"/>
    </cofactor>
</comment>
<evidence type="ECO:0000256" key="2">
    <source>
        <dbReference type="ARBA" id="ARBA00010052"/>
    </source>
</evidence>
<dbReference type="AlphaFoldDB" id="A0A149QDE8"/>
<comment type="caution">
    <text evidence="14">The sequence shown here is derived from an EMBL/GenBank/DDBJ whole genome shotgun (WGS) entry which is preliminary data.</text>
</comment>
<dbReference type="Gene3D" id="3.40.570.10">
    <property type="entry name" value="Extracellular Endonuclease, subunit A"/>
    <property type="match status" value="1"/>
</dbReference>
<keyword evidence="6 10" id="KW-0378">Hydrolase</keyword>
<keyword evidence="11" id="KW-0732">Signal</keyword>
<name>A0A149QDE8_9PROT</name>
<dbReference type="Pfam" id="PF01223">
    <property type="entry name" value="Endonuclease_NS"/>
    <property type="match status" value="1"/>
</dbReference>
<dbReference type="GO" id="GO:0004519">
    <property type="term" value="F:endonuclease activity"/>
    <property type="evidence" value="ECO:0007669"/>
    <property type="project" value="UniProtKB-UniRule"/>
</dbReference>
<feature type="chain" id="PRO_5007552232" description="Endonuclease" evidence="11">
    <location>
        <begin position="26"/>
        <end position="293"/>
    </location>
</feature>
<dbReference type="PATRIC" id="fig|178900.5.peg.2213"/>
<evidence type="ECO:0000256" key="4">
    <source>
        <dbReference type="ARBA" id="ARBA00022723"/>
    </source>
</evidence>
<dbReference type="RefSeq" id="WP_233419971.1">
    <property type="nucleotide sequence ID" value="NZ_LHZA01000135.1"/>
</dbReference>
<evidence type="ECO:0000256" key="1">
    <source>
        <dbReference type="ARBA" id="ARBA00001946"/>
    </source>
</evidence>
<evidence type="ECO:0000259" key="13">
    <source>
        <dbReference type="SMART" id="SM00892"/>
    </source>
</evidence>
<dbReference type="InterPro" id="IPR040255">
    <property type="entry name" value="Non-specific_endonuclease"/>
</dbReference>
<evidence type="ECO:0000256" key="6">
    <source>
        <dbReference type="ARBA" id="ARBA00022801"/>
    </source>
</evidence>
<evidence type="ECO:0000256" key="8">
    <source>
        <dbReference type="PIRSR" id="PIRSR640255-1"/>
    </source>
</evidence>
<evidence type="ECO:0000313" key="14">
    <source>
        <dbReference type="EMBL" id="KXU95330.1"/>
    </source>
</evidence>
<dbReference type="InterPro" id="IPR020821">
    <property type="entry name" value="ENPP1-3/EXOG-like_nuc-like"/>
</dbReference>
<dbReference type="SUPFAM" id="SSF54060">
    <property type="entry name" value="His-Me finger endonucleases"/>
    <property type="match status" value="1"/>
</dbReference>
<dbReference type="EMBL" id="LHZA01000135">
    <property type="protein sequence ID" value="KXU95330.1"/>
    <property type="molecule type" value="Genomic_DNA"/>
</dbReference>
<dbReference type="Proteomes" id="UP000075473">
    <property type="component" value="Unassembled WGS sequence"/>
</dbReference>
<dbReference type="PANTHER" id="PTHR13966:SF5">
    <property type="entry name" value="ENDONUCLEASE G, MITOCHONDRIAL"/>
    <property type="match status" value="1"/>
</dbReference>
<feature type="domain" description="ENPP1-3/EXOG-like endonuclease/phosphodiesterase" evidence="12">
    <location>
        <begin position="54"/>
        <end position="244"/>
    </location>
</feature>
<reference evidence="14 15" key="1">
    <citation type="submission" date="2015-06" db="EMBL/GenBank/DDBJ databases">
        <title>Improved classification and identification of acetic acid bacteria using matrix-assisted laser desorption/ionization time-of-flight mass spectrometry; Gluconobacter nephelii and Gluconobacter uchimurae are later heterotypic synonyms of Gluconobacter japonicus and Gluconobacter oxydans, respectively.</title>
        <authorList>
            <person name="Li L."/>
            <person name="Cleenwerck I."/>
            <person name="De Vuyst L."/>
            <person name="Vandamme P."/>
        </authorList>
    </citation>
    <scope>NUCLEOTIDE SEQUENCE [LARGE SCALE GENOMIC DNA]</scope>
    <source>
        <strain evidence="14 15">LMG 1625</strain>
    </source>
</reference>
<dbReference type="GO" id="GO:0016787">
    <property type="term" value="F:hydrolase activity"/>
    <property type="evidence" value="ECO:0007669"/>
    <property type="project" value="UniProtKB-KW"/>
</dbReference>
<feature type="active site" description="Proton acceptor" evidence="8">
    <location>
        <position position="118"/>
    </location>
</feature>
<protein>
    <recommendedName>
        <fullName evidence="10">Endonuclease</fullName>
        <ecNumber evidence="10">3.1.30.-</ecNumber>
    </recommendedName>
</protein>
<comment type="similarity">
    <text evidence="2 10">Belongs to the DNA/RNA non-specific endonuclease family.</text>
</comment>
<proteinExistence type="inferred from homology"/>
<dbReference type="InterPro" id="IPR044925">
    <property type="entry name" value="His-Me_finger_sf"/>
</dbReference>
<dbReference type="GO" id="GO:0046872">
    <property type="term" value="F:metal ion binding"/>
    <property type="evidence" value="ECO:0007669"/>
    <property type="project" value="UniProtKB-KW"/>
</dbReference>
<evidence type="ECO:0000256" key="3">
    <source>
        <dbReference type="ARBA" id="ARBA00022722"/>
    </source>
</evidence>
<evidence type="ECO:0000256" key="9">
    <source>
        <dbReference type="PIRSR" id="PIRSR640255-2"/>
    </source>
</evidence>
<feature type="binding site" evidence="9">
    <location>
        <position position="148"/>
    </location>
    <ligand>
        <name>Mg(2+)</name>
        <dbReference type="ChEBI" id="CHEBI:18420"/>
        <note>catalytic</note>
    </ligand>
</feature>
<keyword evidence="3 10" id="KW-0540">Nuclease</keyword>
<sequence length="293" mass="31766">MLKVFFGAAGLLCLSSVAVAPVANAASCPDLFAKGVPPAVLSETARIGTVMLCNDQYAVLASEQTRGPLWSAEDLTEENLEIADKMQRHDNFQPDTRLPSTMQALTADYTRSHYDRGHMTPSGDEAGAAAQKQSFLLSNIVPQTPELNRGPWEGVESAVRGWAREEGEIFVVTGPGYDPDQFRTIGSHHIPVPTVTWKAVYDPAGNGTGAYVCLNTARPSCRITSVAMLIRLVNIDPFPALPASMKDHVSGMPPIRESPYALAKQDRTRKLLKEWGKKAAQKALRALVKSLVP</sequence>
<dbReference type="PANTHER" id="PTHR13966">
    <property type="entry name" value="ENDONUCLEASE RELATED"/>
    <property type="match status" value="1"/>
</dbReference>
<evidence type="ECO:0000259" key="12">
    <source>
        <dbReference type="SMART" id="SM00477"/>
    </source>
</evidence>
<dbReference type="PROSITE" id="PS01070">
    <property type="entry name" value="NUCLEASE_NON_SPEC"/>
    <property type="match status" value="1"/>
</dbReference>
<dbReference type="InterPro" id="IPR001604">
    <property type="entry name" value="Endo_G_ENPP1-like_dom"/>
</dbReference>
<dbReference type="GO" id="GO:0003676">
    <property type="term" value="F:nucleic acid binding"/>
    <property type="evidence" value="ECO:0007669"/>
    <property type="project" value="InterPro"/>
</dbReference>
<keyword evidence="7" id="KW-0460">Magnesium</keyword>
<dbReference type="InterPro" id="IPR044929">
    <property type="entry name" value="DNA/RNA_non-sp_Endonuclease_sf"/>
</dbReference>
<dbReference type="CDD" id="cd00091">
    <property type="entry name" value="NUC"/>
    <property type="match status" value="1"/>
</dbReference>
<evidence type="ECO:0000256" key="7">
    <source>
        <dbReference type="ARBA" id="ARBA00022842"/>
    </source>
</evidence>
<keyword evidence="5 10" id="KW-0255">Endonuclease</keyword>
<evidence type="ECO:0000256" key="10">
    <source>
        <dbReference type="RuleBase" id="RU366055"/>
    </source>
</evidence>
<dbReference type="SMART" id="SM00477">
    <property type="entry name" value="NUC"/>
    <property type="match status" value="1"/>
</dbReference>
<accession>A0A149QDE8</accession>
<keyword evidence="4 9" id="KW-0479">Metal-binding</keyword>
<dbReference type="InterPro" id="IPR018524">
    <property type="entry name" value="DNA/RNA_endonuclease_AS"/>
</dbReference>
<evidence type="ECO:0000256" key="11">
    <source>
        <dbReference type="SAM" id="SignalP"/>
    </source>
</evidence>
<organism evidence="14 15">
    <name type="scientific">Acetobacter cerevisiae</name>
    <dbReference type="NCBI Taxonomy" id="178900"/>
    <lineage>
        <taxon>Bacteria</taxon>
        <taxon>Pseudomonadati</taxon>
        <taxon>Pseudomonadota</taxon>
        <taxon>Alphaproteobacteria</taxon>
        <taxon>Acetobacterales</taxon>
        <taxon>Acetobacteraceae</taxon>
        <taxon>Acetobacter</taxon>
    </lineage>
</organism>
<evidence type="ECO:0000256" key="5">
    <source>
        <dbReference type="ARBA" id="ARBA00022759"/>
    </source>
</evidence>